<protein>
    <submittedName>
        <fullName evidence="2">Uncharacterized protein</fullName>
    </submittedName>
</protein>
<organism evidence="2 3">
    <name type="scientific">Chara braunii</name>
    <name type="common">Braun's stonewort</name>
    <dbReference type="NCBI Taxonomy" id="69332"/>
    <lineage>
        <taxon>Eukaryota</taxon>
        <taxon>Viridiplantae</taxon>
        <taxon>Streptophyta</taxon>
        <taxon>Charophyceae</taxon>
        <taxon>Charales</taxon>
        <taxon>Characeae</taxon>
        <taxon>Chara</taxon>
    </lineage>
</organism>
<dbReference type="EMBL" id="BFEA01000180">
    <property type="protein sequence ID" value="GBG73296.1"/>
    <property type="molecule type" value="Genomic_DNA"/>
</dbReference>
<accession>A0A388KTB8</accession>
<feature type="region of interest" description="Disordered" evidence="1">
    <location>
        <begin position="138"/>
        <end position="227"/>
    </location>
</feature>
<keyword evidence="3" id="KW-1185">Reference proteome</keyword>
<proteinExistence type="predicted"/>
<evidence type="ECO:0000313" key="3">
    <source>
        <dbReference type="Proteomes" id="UP000265515"/>
    </source>
</evidence>
<dbReference type="AlphaFoldDB" id="A0A388KTB8"/>
<feature type="compositionally biased region" description="Basic and acidic residues" evidence="1">
    <location>
        <begin position="193"/>
        <end position="212"/>
    </location>
</feature>
<evidence type="ECO:0000256" key="1">
    <source>
        <dbReference type="SAM" id="MobiDB-lite"/>
    </source>
</evidence>
<feature type="region of interest" description="Disordered" evidence="1">
    <location>
        <begin position="243"/>
        <end position="266"/>
    </location>
</feature>
<dbReference type="Gramene" id="GBG73296">
    <property type="protein sequence ID" value="GBG73296"/>
    <property type="gene ID" value="CBR_g13015"/>
</dbReference>
<comment type="caution">
    <text evidence="2">The sequence shown here is derived from an EMBL/GenBank/DDBJ whole genome shotgun (WGS) entry which is preliminary data.</text>
</comment>
<reference evidence="2 3" key="1">
    <citation type="journal article" date="2018" name="Cell">
        <title>The Chara Genome: Secondary Complexity and Implications for Plant Terrestrialization.</title>
        <authorList>
            <person name="Nishiyama T."/>
            <person name="Sakayama H."/>
            <person name="Vries J.D."/>
            <person name="Buschmann H."/>
            <person name="Saint-Marcoux D."/>
            <person name="Ullrich K.K."/>
            <person name="Haas F.B."/>
            <person name="Vanderstraeten L."/>
            <person name="Becker D."/>
            <person name="Lang D."/>
            <person name="Vosolsobe S."/>
            <person name="Rombauts S."/>
            <person name="Wilhelmsson P.K.I."/>
            <person name="Janitza P."/>
            <person name="Kern R."/>
            <person name="Heyl A."/>
            <person name="Rumpler F."/>
            <person name="Villalobos L.I.A.C."/>
            <person name="Clay J.M."/>
            <person name="Skokan R."/>
            <person name="Toyoda A."/>
            <person name="Suzuki Y."/>
            <person name="Kagoshima H."/>
            <person name="Schijlen E."/>
            <person name="Tajeshwar N."/>
            <person name="Catarino B."/>
            <person name="Hetherington A.J."/>
            <person name="Saltykova A."/>
            <person name="Bonnot C."/>
            <person name="Breuninger H."/>
            <person name="Symeonidi A."/>
            <person name="Radhakrishnan G.V."/>
            <person name="Van Nieuwerburgh F."/>
            <person name="Deforce D."/>
            <person name="Chang C."/>
            <person name="Karol K.G."/>
            <person name="Hedrich R."/>
            <person name="Ulvskov P."/>
            <person name="Glockner G."/>
            <person name="Delwiche C.F."/>
            <person name="Petrasek J."/>
            <person name="Van de Peer Y."/>
            <person name="Friml J."/>
            <person name="Beilby M."/>
            <person name="Dolan L."/>
            <person name="Kohara Y."/>
            <person name="Sugano S."/>
            <person name="Fujiyama A."/>
            <person name="Delaux P.-M."/>
            <person name="Quint M."/>
            <person name="TheiBen G."/>
            <person name="Hagemann M."/>
            <person name="Harholt J."/>
            <person name="Dunand C."/>
            <person name="Zachgo S."/>
            <person name="Langdale J."/>
            <person name="Maumus F."/>
            <person name="Straeten D.V.D."/>
            <person name="Gould S.B."/>
            <person name="Rensing S.A."/>
        </authorList>
    </citation>
    <scope>NUCLEOTIDE SEQUENCE [LARGE SCALE GENOMIC DNA]</scope>
    <source>
        <strain evidence="2 3">S276</strain>
    </source>
</reference>
<feature type="compositionally biased region" description="Basic and acidic residues" evidence="1">
    <location>
        <begin position="138"/>
        <end position="162"/>
    </location>
</feature>
<feature type="compositionally biased region" description="Basic residues" evidence="1">
    <location>
        <begin position="252"/>
        <end position="266"/>
    </location>
</feature>
<evidence type="ECO:0000313" key="2">
    <source>
        <dbReference type="EMBL" id="GBG73296.1"/>
    </source>
</evidence>
<sequence>MAVSTLGMPGQLANESIDEYRQRFVDQFALIEAEAGRGVGDLPASRRMLVEHSFDLAHLNCRSGMKKIDLGVEDIPVFTVTFIQIDSKLDYLQAGPTRIIFCYPLITVPAPLKDAGVEVVDLHDYVAKIDREFKTQRGDDVGEGEKRGREKEKRTVRAESVKGRTLLGRKKQAGKGDKSSGSGKKRGKLYGRSGDDVGEGEKRGREKEKENCVSKVGEGEDAVGTKEAGGKFKSLKTFEVLVTSGDESSGSGKKRGKLYGRRWIRS</sequence>
<dbReference type="Proteomes" id="UP000265515">
    <property type="component" value="Unassembled WGS sequence"/>
</dbReference>
<gene>
    <name evidence="2" type="ORF">CBR_g13015</name>
</gene>
<name>A0A388KTB8_CHABU</name>